<dbReference type="Proteomes" id="UP000764045">
    <property type="component" value="Unassembled WGS sequence"/>
</dbReference>
<sequence>MNEEIVRFLNEYVEIPDPQYAVMLKGTWGCGKTFFIQRWIEASKEKGEEQLEWNPIYVSLYGLTSVQQITESINKEIYPWLYSKGAKLIKNILKTASKIALKYDIDADNDGKSEATATYNLDSILLLKGDNKEIKGNKILIFDDFERCNVNFDTLLGYINYFSEHCKCKIIIIGDEAKLQEKESENKGLKFKDFKEKTIGRTFEIKTNINETVDFFIQELSSNNRNLLSENKELIVQIFQASKLNNLRILRQCLNDYNRIVMSLPESYHNSPKYKKIITSLLANFIAVYCEYKSGNTRIAELFDGISIMFNDSKYNQEREKILSKYQFIGIGQGLGILDSFIVGKIVHYLDCGFFDTEYMQQYFAIEDADIESWEHLYDYWRLDNEEFEQYYHETIIYYLEDRCQDLKELFVIISILSVLSSLELVSVSKDEIIAQGKKSINRLMTNVTKIEDLLQSLETAQRGLRPIYDEKNHIQAVLWQYFKSIFDERIHQCPNKMSVALENLDDESCERLGVIQNEVVPMKKVLYKETPFFESANPERVANRIIGLSNEAKNTFYQFLLYRYDRTSNGSEIVRVPSMYMADMPNLKLIGEHLKDAAEHTKLIERFALRQIVALIEKIFQKAMN</sequence>
<protein>
    <recommendedName>
        <fullName evidence="1">KAP NTPase domain-containing protein</fullName>
    </recommendedName>
</protein>
<comment type="caution">
    <text evidence="2">The sequence shown here is derived from an EMBL/GenBank/DDBJ whole genome shotgun (WGS) entry which is preliminary data.</text>
</comment>
<dbReference type="InterPro" id="IPR027417">
    <property type="entry name" value="P-loop_NTPase"/>
</dbReference>
<evidence type="ECO:0000313" key="2">
    <source>
        <dbReference type="EMBL" id="MBM6661584.1"/>
    </source>
</evidence>
<organism evidence="2 3">
    <name type="scientific">Marseilla massiliensis</name>
    <dbReference type="NCBI Taxonomy" id="1841864"/>
    <lineage>
        <taxon>Bacteria</taxon>
        <taxon>Pseudomonadati</taxon>
        <taxon>Bacteroidota</taxon>
        <taxon>Bacteroidia</taxon>
        <taxon>Bacteroidales</taxon>
        <taxon>Prevotellaceae</taxon>
        <taxon>Marseilla</taxon>
    </lineage>
</organism>
<dbReference type="Gene3D" id="3.40.50.300">
    <property type="entry name" value="P-loop containing nucleotide triphosphate hydrolases"/>
    <property type="match status" value="1"/>
</dbReference>
<dbReference type="Pfam" id="PF07693">
    <property type="entry name" value="KAP_NTPase"/>
    <property type="match status" value="1"/>
</dbReference>
<proteinExistence type="predicted"/>
<keyword evidence="3" id="KW-1185">Reference proteome</keyword>
<name>A0A939B4P3_9BACT</name>
<dbReference type="InterPro" id="IPR011646">
    <property type="entry name" value="KAP_P-loop"/>
</dbReference>
<evidence type="ECO:0000313" key="3">
    <source>
        <dbReference type="Proteomes" id="UP000764045"/>
    </source>
</evidence>
<evidence type="ECO:0000259" key="1">
    <source>
        <dbReference type="Pfam" id="PF07693"/>
    </source>
</evidence>
<gene>
    <name evidence="2" type="ORF">H6B30_07450</name>
</gene>
<reference evidence="2 3" key="1">
    <citation type="journal article" date="2021" name="Sci. Rep.">
        <title>The distribution of antibiotic resistance genes in chicken gut microbiota commensals.</title>
        <authorList>
            <person name="Juricova H."/>
            <person name="Matiasovicova J."/>
            <person name="Kubasova T."/>
            <person name="Cejkova D."/>
            <person name="Rychlik I."/>
        </authorList>
    </citation>
    <scope>NUCLEOTIDE SEQUENCE [LARGE SCALE GENOMIC DNA]</scope>
    <source>
        <strain evidence="2 3">An819</strain>
    </source>
</reference>
<feature type="domain" description="KAP NTPase" evidence="1">
    <location>
        <begin position="10"/>
        <end position="261"/>
    </location>
</feature>
<dbReference type="AlphaFoldDB" id="A0A939B4P3"/>
<accession>A0A939B4P3</accession>
<dbReference type="SUPFAM" id="SSF52540">
    <property type="entry name" value="P-loop containing nucleoside triphosphate hydrolases"/>
    <property type="match status" value="1"/>
</dbReference>
<dbReference type="EMBL" id="JACJJL010000010">
    <property type="protein sequence ID" value="MBM6661584.1"/>
    <property type="molecule type" value="Genomic_DNA"/>
</dbReference>